<reference evidence="11 12" key="1">
    <citation type="submission" date="2018-03" db="EMBL/GenBank/DDBJ databases">
        <title>Aquarubrobacter algicola gen. nov., sp. nov., a novel actinobacterium isolated from shallow eutrophic lake during the end of cyanobacterial harmful algal blooms.</title>
        <authorList>
            <person name="Chun S.J."/>
        </authorList>
    </citation>
    <scope>NUCLEOTIDE SEQUENCE [LARGE SCALE GENOMIC DNA]</scope>
    <source>
        <strain evidence="11 12">Seoho-28</strain>
    </source>
</reference>
<gene>
    <name evidence="9" type="primary">tpiA</name>
    <name evidence="11" type="ORF">C7Y72_19025</name>
</gene>
<evidence type="ECO:0000313" key="11">
    <source>
        <dbReference type="EMBL" id="PTL55724.1"/>
    </source>
</evidence>
<dbReference type="EMBL" id="PYYB01000003">
    <property type="protein sequence ID" value="PTL55724.1"/>
    <property type="molecule type" value="Genomic_DNA"/>
</dbReference>
<dbReference type="GO" id="GO:0005829">
    <property type="term" value="C:cytosol"/>
    <property type="evidence" value="ECO:0007669"/>
    <property type="project" value="TreeGrafter"/>
</dbReference>
<dbReference type="SUPFAM" id="SSF51351">
    <property type="entry name" value="Triosephosphate isomerase (TIM)"/>
    <property type="match status" value="1"/>
</dbReference>
<comment type="pathway">
    <text evidence="1 9 10">Carbohydrate degradation; glycolysis; D-glyceraldehyde 3-phosphate from glycerone phosphate: step 1/1.</text>
</comment>
<feature type="binding site" evidence="9">
    <location>
        <begin position="10"/>
        <end position="12"/>
    </location>
    <ligand>
        <name>substrate</name>
    </ligand>
</feature>
<organism evidence="11 12">
    <name type="scientific">Paraconexibacter algicola</name>
    <dbReference type="NCBI Taxonomy" id="2133960"/>
    <lineage>
        <taxon>Bacteria</taxon>
        <taxon>Bacillati</taxon>
        <taxon>Actinomycetota</taxon>
        <taxon>Thermoleophilia</taxon>
        <taxon>Solirubrobacterales</taxon>
        <taxon>Paraconexibacteraceae</taxon>
        <taxon>Paraconexibacter</taxon>
    </lineage>
</organism>
<comment type="subcellular location">
    <subcellularLocation>
        <location evidence="9 10">Cytoplasm</location>
    </subcellularLocation>
</comment>
<dbReference type="InterPro" id="IPR013785">
    <property type="entry name" value="Aldolase_TIM"/>
</dbReference>
<name>A0A2T4UDY8_9ACTN</name>
<evidence type="ECO:0000256" key="1">
    <source>
        <dbReference type="ARBA" id="ARBA00004680"/>
    </source>
</evidence>
<protein>
    <recommendedName>
        <fullName evidence="4 9">Triosephosphate isomerase</fullName>
        <shortName evidence="9">TIM</shortName>
        <shortName evidence="9">TPI</shortName>
        <ecNumber evidence="3 9">5.3.1.1</ecNumber>
    </recommendedName>
    <alternativeName>
        <fullName evidence="9">Triose-phosphate isomerase</fullName>
    </alternativeName>
</protein>
<dbReference type="NCBIfam" id="TIGR00419">
    <property type="entry name" value="tim"/>
    <property type="match status" value="1"/>
</dbReference>
<evidence type="ECO:0000256" key="4">
    <source>
        <dbReference type="ARBA" id="ARBA00019397"/>
    </source>
</evidence>
<dbReference type="GO" id="GO:0046166">
    <property type="term" value="P:glyceraldehyde-3-phosphate biosynthetic process"/>
    <property type="evidence" value="ECO:0007669"/>
    <property type="project" value="TreeGrafter"/>
</dbReference>
<dbReference type="GO" id="GO:0006096">
    <property type="term" value="P:glycolytic process"/>
    <property type="evidence" value="ECO:0007669"/>
    <property type="project" value="UniProtKB-UniRule"/>
</dbReference>
<keyword evidence="6 9" id="KW-0963">Cytoplasm</keyword>
<comment type="caution">
    <text evidence="11">The sequence shown here is derived from an EMBL/GenBank/DDBJ whole genome shotgun (WGS) entry which is preliminary data.</text>
</comment>
<dbReference type="GO" id="GO:0004807">
    <property type="term" value="F:triose-phosphate isomerase activity"/>
    <property type="evidence" value="ECO:0007669"/>
    <property type="project" value="UniProtKB-UniRule"/>
</dbReference>
<dbReference type="PROSITE" id="PS51440">
    <property type="entry name" value="TIM_2"/>
    <property type="match status" value="1"/>
</dbReference>
<dbReference type="InterPro" id="IPR035990">
    <property type="entry name" value="TIM_sf"/>
</dbReference>
<evidence type="ECO:0000256" key="5">
    <source>
        <dbReference type="ARBA" id="ARBA00022432"/>
    </source>
</evidence>
<dbReference type="Proteomes" id="UP000240739">
    <property type="component" value="Unassembled WGS sequence"/>
</dbReference>
<keyword evidence="12" id="KW-1185">Reference proteome</keyword>
<dbReference type="HAMAP" id="MF_00147_B">
    <property type="entry name" value="TIM_B"/>
    <property type="match status" value="1"/>
</dbReference>
<feature type="binding site" evidence="9">
    <location>
        <begin position="234"/>
        <end position="235"/>
    </location>
    <ligand>
        <name>substrate</name>
    </ligand>
</feature>
<comment type="similarity">
    <text evidence="2 9 10">Belongs to the triosephosphate isomerase family.</text>
</comment>
<evidence type="ECO:0000256" key="10">
    <source>
        <dbReference type="RuleBase" id="RU363013"/>
    </source>
</evidence>
<dbReference type="InterPro" id="IPR000652">
    <property type="entry name" value="Triosephosphate_isomerase"/>
</dbReference>
<evidence type="ECO:0000256" key="6">
    <source>
        <dbReference type="ARBA" id="ARBA00022490"/>
    </source>
</evidence>
<dbReference type="GO" id="GO:0019563">
    <property type="term" value="P:glycerol catabolic process"/>
    <property type="evidence" value="ECO:0007669"/>
    <property type="project" value="TreeGrafter"/>
</dbReference>
<evidence type="ECO:0000256" key="8">
    <source>
        <dbReference type="ARBA" id="ARBA00023235"/>
    </source>
</evidence>
<evidence type="ECO:0000256" key="9">
    <source>
        <dbReference type="HAMAP-Rule" id="MF_00147"/>
    </source>
</evidence>
<dbReference type="InterPro" id="IPR020861">
    <property type="entry name" value="Triosephosphate_isomerase_AS"/>
</dbReference>
<dbReference type="InterPro" id="IPR022896">
    <property type="entry name" value="TrioseP_Isoase_bac/euk"/>
</dbReference>
<dbReference type="PANTHER" id="PTHR21139">
    <property type="entry name" value="TRIOSEPHOSPHATE ISOMERASE"/>
    <property type="match status" value="1"/>
</dbReference>
<comment type="subunit">
    <text evidence="9 10">Homodimer.</text>
</comment>
<comment type="catalytic activity">
    <reaction evidence="9 10">
        <text>D-glyceraldehyde 3-phosphate = dihydroxyacetone phosphate</text>
        <dbReference type="Rhea" id="RHEA:18585"/>
        <dbReference type="ChEBI" id="CHEBI:57642"/>
        <dbReference type="ChEBI" id="CHEBI:59776"/>
        <dbReference type="EC" id="5.3.1.1"/>
    </reaction>
</comment>
<dbReference type="OrthoDB" id="9809429at2"/>
<dbReference type="RefSeq" id="WP_107570767.1">
    <property type="nucleotide sequence ID" value="NZ_PYYB01000003.1"/>
</dbReference>
<dbReference type="UniPathway" id="UPA00109">
    <property type="reaction ID" value="UER00189"/>
</dbReference>
<comment type="function">
    <text evidence="9">Involved in the gluconeogenesis. Catalyzes stereospecifically the conversion of dihydroxyacetone phosphate (DHAP) to D-glyceraldehyde-3-phosphate (G3P).</text>
</comment>
<evidence type="ECO:0000256" key="2">
    <source>
        <dbReference type="ARBA" id="ARBA00007422"/>
    </source>
</evidence>
<dbReference type="UniPathway" id="UPA00138"/>
<dbReference type="PROSITE" id="PS00171">
    <property type="entry name" value="TIM_1"/>
    <property type="match status" value="1"/>
</dbReference>
<keyword evidence="5 9" id="KW-0312">Gluconeogenesis</keyword>
<feature type="active site" description="Electrophile" evidence="9">
    <location>
        <position position="96"/>
    </location>
</feature>
<proteinExistence type="inferred from homology"/>
<keyword evidence="8 9" id="KW-0413">Isomerase</keyword>
<dbReference type="GO" id="GO:0006094">
    <property type="term" value="P:gluconeogenesis"/>
    <property type="evidence" value="ECO:0007669"/>
    <property type="project" value="UniProtKB-UniRule"/>
</dbReference>
<feature type="active site" description="Proton acceptor" evidence="9">
    <location>
        <position position="168"/>
    </location>
</feature>
<dbReference type="CDD" id="cd00311">
    <property type="entry name" value="TIM"/>
    <property type="match status" value="1"/>
</dbReference>
<dbReference type="AlphaFoldDB" id="A0A2T4UDY8"/>
<evidence type="ECO:0000256" key="3">
    <source>
        <dbReference type="ARBA" id="ARBA00011940"/>
    </source>
</evidence>
<feature type="binding site" evidence="9">
    <location>
        <position position="213"/>
    </location>
    <ligand>
        <name>substrate</name>
    </ligand>
</feature>
<dbReference type="FunFam" id="3.20.20.70:FF:000016">
    <property type="entry name" value="Triosephosphate isomerase"/>
    <property type="match status" value="1"/>
</dbReference>
<accession>A0A2T4UDY8</accession>
<evidence type="ECO:0000313" key="12">
    <source>
        <dbReference type="Proteomes" id="UP000240739"/>
    </source>
</evidence>
<comment type="pathway">
    <text evidence="9 10">Carbohydrate biosynthesis; gluconeogenesis.</text>
</comment>
<dbReference type="Pfam" id="PF00121">
    <property type="entry name" value="TIM"/>
    <property type="match status" value="1"/>
</dbReference>
<evidence type="ECO:0000256" key="7">
    <source>
        <dbReference type="ARBA" id="ARBA00023152"/>
    </source>
</evidence>
<dbReference type="PANTHER" id="PTHR21139:SF42">
    <property type="entry name" value="TRIOSEPHOSPHATE ISOMERASE"/>
    <property type="match status" value="1"/>
</dbReference>
<dbReference type="Gene3D" id="3.20.20.70">
    <property type="entry name" value="Aldolase class I"/>
    <property type="match status" value="1"/>
</dbReference>
<dbReference type="EC" id="5.3.1.1" evidence="3 9"/>
<keyword evidence="7 9" id="KW-0324">Glycolysis</keyword>
<sequence length="257" mass="27545">MSRIPLIAGNWKMNKTVAEAEQFIQALLPKLYATDGADVALCVPYLDLEAMVDSTRGSRVEVYAQNMHEAPNGAYTGEISAAMLTEIDVHGAVLGHSERRQYFGETDKALALKVPAALDAGLKVILCVGETEEERENGETERRLRHQVQEGLEKLDTDRLGEVVIAYEPVWAIGTGLTATPEQAQDALSFVRALVADRSKEQAARTRILYGGSMNAENAAELLALPDCDGGLIGGASLDPAKFVPIVEAAVAQGPKG</sequence>
<feature type="binding site" evidence="9">
    <location>
        <position position="174"/>
    </location>
    <ligand>
        <name>substrate</name>
    </ligand>
</feature>